<evidence type="ECO:0000256" key="9">
    <source>
        <dbReference type="ARBA" id="ARBA00039387"/>
    </source>
</evidence>
<dbReference type="Gene3D" id="3.90.180.10">
    <property type="entry name" value="Medium-chain alcohol dehydrogenases, catalytic domain"/>
    <property type="match status" value="1"/>
</dbReference>
<comment type="catalytic activity">
    <reaction evidence="10">
        <text>2-deoxy-scyllo-inosamine + NAD(+) = 3-amino-2,3-dideoxy-scyllo-inosose + NADH + H(+)</text>
        <dbReference type="Rhea" id="RHEA:33883"/>
        <dbReference type="ChEBI" id="CHEBI:15378"/>
        <dbReference type="ChEBI" id="CHEBI:57540"/>
        <dbReference type="ChEBI" id="CHEBI:57945"/>
        <dbReference type="ChEBI" id="CHEBI:65002"/>
        <dbReference type="ChEBI" id="CHEBI:65003"/>
        <dbReference type="EC" id="1.1.1.329"/>
    </reaction>
</comment>
<dbReference type="EMBL" id="JBEZFP010000041">
    <property type="protein sequence ID" value="MEU8135341.1"/>
    <property type="molecule type" value="Genomic_DNA"/>
</dbReference>
<evidence type="ECO:0000256" key="1">
    <source>
        <dbReference type="ARBA" id="ARBA00001947"/>
    </source>
</evidence>
<keyword evidence="2 12" id="KW-0479">Metal-binding</keyword>
<dbReference type="InterPro" id="IPR011032">
    <property type="entry name" value="GroES-like_sf"/>
</dbReference>
<protein>
    <recommendedName>
        <fullName evidence="9">2-deoxy-scyllo-inosamine dehydrogenase</fullName>
        <ecNumber evidence="8">1.1.1.329</ecNumber>
    </recommendedName>
</protein>
<dbReference type="EC" id="1.1.1.329" evidence="8"/>
<keyword evidence="3 12" id="KW-0862">Zinc</keyword>
<evidence type="ECO:0000256" key="3">
    <source>
        <dbReference type="ARBA" id="ARBA00022833"/>
    </source>
</evidence>
<gene>
    <name evidence="14" type="ORF">AB0C36_17690</name>
</gene>
<dbReference type="RefSeq" id="WP_358355018.1">
    <property type="nucleotide sequence ID" value="NZ_JBEZFP010000041.1"/>
</dbReference>
<comment type="catalytic activity">
    <reaction evidence="11">
        <text>2-deoxy-scyllo-inosamine + NADP(+) = 3-amino-2,3-dideoxy-scyllo-inosose + NADPH + H(+)</text>
        <dbReference type="Rhea" id="RHEA:33879"/>
        <dbReference type="ChEBI" id="CHEBI:15378"/>
        <dbReference type="ChEBI" id="CHEBI:57783"/>
        <dbReference type="ChEBI" id="CHEBI:58349"/>
        <dbReference type="ChEBI" id="CHEBI:65002"/>
        <dbReference type="ChEBI" id="CHEBI:65003"/>
        <dbReference type="EC" id="1.1.1.329"/>
    </reaction>
</comment>
<dbReference type="SUPFAM" id="SSF50129">
    <property type="entry name" value="GroES-like"/>
    <property type="match status" value="2"/>
</dbReference>
<dbReference type="PANTHER" id="PTHR43401">
    <property type="entry name" value="L-THREONINE 3-DEHYDROGENASE"/>
    <property type="match status" value="1"/>
</dbReference>
<evidence type="ECO:0000256" key="12">
    <source>
        <dbReference type="RuleBase" id="RU361277"/>
    </source>
</evidence>
<dbReference type="SUPFAM" id="SSF51735">
    <property type="entry name" value="NAD(P)-binding Rossmann-fold domains"/>
    <property type="match status" value="1"/>
</dbReference>
<evidence type="ECO:0000256" key="2">
    <source>
        <dbReference type="ARBA" id="ARBA00022723"/>
    </source>
</evidence>
<dbReference type="InterPro" id="IPR036291">
    <property type="entry name" value="NAD(P)-bd_dom_sf"/>
</dbReference>
<dbReference type="PROSITE" id="PS00059">
    <property type="entry name" value="ADH_ZINC"/>
    <property type="match status" value="1"/>
</dbReference>
<sequence>MRAALFRESGRPLAVVDVDTAAPGPGEVLVATAAAGLCHSDIHLLDGKIPIAAPAIIGHEASGVVVDVGPGVTRVVPGDHVIACLSAFCGRCALCLRGETWLCQDKQAIQRTAALPPRLALPDGTAVGANAGVGGLAERMLLHENAVVSIAKDMPLDLAAIIGCAVTTGVGAAFNTADIRAGATVVVIGCGGIGLNIVQGARLRGAGRVVAVDLLDAKRELARSVGATDAAEGDPVAAVSALTGGLGADHVFDAVGNATTTTQALAMTRPGGTMYVVGIGGMGATVDIPGYALWGQGKSVRGVHMGSNNFTVDMPRYVDLYLQGRLFLDELVSRRITLDEVNDGYDALRGGETARSVVVF</sequence>
<dbReference type="InterPro" id="IPR002328">
    <property type="entry name" value="ADH_Zn_CS"/>
</dbReference>
<dbReference type="InterPro" id="IPR013154">
    <property type="entry name" value="ADH-like_N"/>
</dbReference>
<feature type="domain" description="Enoyl reductase (ER)" evidence="13">
    <location>
        <begin position="10"/>
        <end position="358"/>
    </location>
</feature>
<dbReference type="Proteomes" id="UP001551482">
    <property type="component" value="Unassembled WGS sequence"/>
</dbReference>
<evidence type="ECO:0000259" key="13">
    <source>
        <dbReference type="SMART" id="SM00829"/>
    </source>
</evidence>
<dbReference type="InterPro" id="IPR050129">
    <property type="entry name" value="Zn_alcohol_dh"/>
</dbReference>
<dbReference type="PANTHER" id="PTHR43401:SF2">
    <property type="entry name" value="L-THREONINE 3-DEHYDROGENASE"/>
    <property type="match status" value="1"/>
</dbReference>
<evidence type="ECO:0000256" key="10">
    <source>
        <dbReference type="ARBA" id="ARBA00048685"/>
    </source>
</evidence>
<dbReference type="InterPro" id="IPR020843">
    <property type="entry name" value="ER"/>
</dbReference>
<comment type="pathway">
    <text evidence="6">Metabolic intermediate biosynthesis; 2-deoxystreptamine biosynthesis; 2-deoxystreptamine from D-glucose 6-phosphate: step 3/4.</text>
</comment>
<evidence type="ECO:0000256" key="4">
    <source>
        <dbReference type="ARBA" id="ARBA00023002"/>
    </source>
</evidence>
<dbReference type="CDD" id="cd08279">
    <property type="entry name" value="Zn_ADH_class_III"/>
    <property type="match status" value="1"/>
</dbReference>
<reference evidence="14 15" key="1">
    <citation type="submission" date="2024-06" db="EMBL/GenBank/DDBJ databases">
        <title>The Natural Products Discovery Center: Release of the First 8490 Sequenced Strains for Exploring Actinobacteria Biosynthetic Diversity.</title>
        <authorList>
            <person name="Kalkreuter E."/>
            <person name="Kautsar S.A."/>
            <person name="Yang D."/>
            <person name="Bader C.D."/>
            <person name="Teijaro C.N."/>
            <person name="Fluegel L."/>
            <person name="Davis C.M."/>
            <person name="Simpson J.R."/>
            <person name="Lauterbach L."/>
            <person name="Steele A.D."/>
            <person name="Gui C."/>
            <person name="Meng S."/>
            <person name="Li G."/>
            <person name="Viehrig K."/>
            <person name="Ye F."/>
            <person name="Su P."/>
            <person name="Kiefer A.F."/>
            <person name="Nichols A."/>
            <person name="Cepeda A.J."/>
            <person name="Yan W."/>
            <person name="Fan B."/>
            <person name="Jiang Y."/>
            <person name="Adhikari A."/>
            <person name="Zheng C.-J."/>
            <person name="Schuster L."/>
            <person name="Cowan T.M."/>
            <person name="Smanski M.J."/>
            <person name="Chevrette M.G."/>
            <person name="De Carvalho L.P.S."/>
            <person name="Shen B."/>
        </authorList>
    </citation>
    <scope>NUCLEOTIDE SEQUENCE [LARGE SCALE GENOMIC DNA]</scope>
    <source>
        <strain evidence="14 15">NPDC048946</strain>
    </source>
</reference>
<dbReference type="Gene3D" id="3.40.50.720">
    <property type="entry name" value="NAD(P)-binding Rossmann-like Domain"/>
    <property type="match status" value="1"/>
</dbReference>
<name>A0ABV3DHW4_9ACTN</name>
<dbReference type="SMART" id="SM00829">
    <property type="entry name" value="PKS_ER"/>
    <property type="match status" value="1"/>
</dbReference>
<dbReference type="Pfam" id="PF00107">
    <property type="entry name" value="ADH_zinc_N"/>
    <property type="match status" value="1"/>
</dbReference>
<evidence type="ECO:0000256" key="6">
    <source>
        <dbReference type="ARBA" id="ARBA00037908"/>
    </source>
</evidence>
<dbReference type="Pfam" id="PF08240">
    <property type="entry name" value="ADH_N"/>
    <property type="match status" value="1"/>
</dbReference>
<evidence type="ECO:0000256" key="5">
    <source>
        <dbReference type="ARBA" id="ARBA00037678"/>
    </source>
</evidence>
<accession>A0ABV3DHW4</accession>
<evidence type="ECO:0000313" key="15">
    <source>
        <dbReference type="Proteomes" id="UP001551482"/>
    </source>
</evidence>
<keyword evidence="15" id="KW-1185">Reference proteome</keyword>
<evidence type="ECO:0000256" key="8">
    <source>
        <dbReference type="ARBA" id="ARBA00039102"/>
    </source>
</evidence>
<dbReference type="InterPro" id="IPR013149">
    <property type="entry name" value="ADH-like_C"/>
</dbReference>
<comment type="cofactor">
    <cofactor evidence="1 12">
        <name>Zn(2+)</name>
        <dbReference type="ChEBI" id="CHEBI:29105"/>
    </cofactor>
</comment>
<evidence type="ECO:0000256" key="7">
    <source>
        <dbReference type="ARBA" id="ARBA00038004"/>
    </source>
</evidence>
<proteinExistence type="inferred from homology"/>
<evidence type="ECO:0000256" key="11">
    <source>
        <dbReference type="ARBA" id="ARBA00049085"/>
    </source>
</evidence>
<keyword evidence="4" id="KW-0560">Oxidoreductase</keyword>
<comment type="function">
    <text evidence="5">Catalyzes the oxidation of 2-deoxy-scyllo-inosamine (DOIA) with NAD(+) or NADP(+), forming 3-amino-2,3-dideoxy-scyllo-inosose (amino-DOI).</text>
</comment>
<comment type="caution">
    <text evidence="14">The sequence shown here is derived from an EMBL/GenBank/DDBJ whole genome shotgun (WGS) entry which is preliminary data.</text>
</comment>
<organism evidence="14 15">
    <name type="scientific">Streptodolium elevatio</name>
    <dbReference type="NCBI Taxonomy" id="3157996"/>
    <lineage>
        <taxon>Bacteria</taxon>
        <taxon>Bacillati</taxon>
        <taxon>Actinomycetota</taxon>
        <taxon>Actinomycetes</taxon>
        <taxon>Kitasatosporales</taxon>
        <taxon>Streptomycetaceae</taxon>
        <taxon>Streptodolium</taxon>
    </lineage>
</organism>
<comment type="similarity">
    <text evidence="7">Belongs to the zinc-containing alcohol dehydrogenase family. DOIA dehydrogenase subfamily.</text>
</comment>
<evidence type="ECO:0000313" key="14">
    <source>
        <dbReference type="EMBL" id="MEU8135341.1"/>
    </source>
</evidence>